<keyword evidence="2" id="KW-1185">Reference proteome</keyword>
<feature type="region of interest" description="Disordered" evidence="1">
    <location>
        <begin position="1"/>
        <end position="118"/>
    </location>
</feature>
<evidence type="ECO:0000256" key="1">
    <source>
        <dbReference type="SAM" id="MobiDB-lite"/>
    </source>
</evidence>
<dbReference type="WBParaSite" id="scaffold212_cov196.g496">
    <property type="protein sequence ID" value="scaffold212_cov196.g496"/>
    <property type="gene ID" value="scaffold212_cov196.g496"/>
</dbReference>
<feature type="compositionally biased region" description="Acidic residues" evidence="1">
    <location>
        <begin position="58"/>
        <end position="69"/>
    </location>
</feature>
<dbReference type="AlphaFoldDB" id="A0A915LWT6"/>
<evidence type="ECO:0000313" key="2">
    <source>
        <dbReference type="Proteomes" id="UP000887561"/>
    </source>
</evidence>
<dbReference type="Proteomes" id="UP000887561">
    <property type="component" value="Unplaced"/>
</dbReference>
<feature type="compositionally biased region" description="Acidic residues" evidence="1">
    <location>
        <begin position="76"/>
        <end position="87"/>
    </location>
</feature>
<protein>
    <submittedName>
        <fullName evidence="3">Uncharacterized protein</fullName>
    </submittedName>
</protein>
<proteinExistence type="predicted"/>
<organism evidence="2 3">
    <name type="scientific">Meloidogyne javanica</name>
    <name type="common">Root-knot nematode worm</name>
    <dbReference type="NCBI Taxonomy" id="6303"/>
    <lineage>
        <taxon>Eukaryota</taxon>
        <taxon>Metazoa</taxon>
        <taxon>Ecdysozoa</taxon>
        <taxon>Nematoda</taxon>
        <taxon>Chromadorea</taxon>
        <taxon>Rhabditida</taxon>
        <taxon>Tylenchina</taxon>
        <taxon>Tylenchomorpha</taxon>
        <taxon>Tylenchoidea</taxon>
        <taxon>Meloidogynidae</taxon>
        <taxon>Meloidogyninae</taxon>
        <taxon>Meloidogyne</taxon>
        <taxon>Meloidogyne incognita group</taxon>
    </lineage>
</organism>
<sequence length="135" mass="15049">MYLKSSNTTLIDTKIKQNGETMEKNLLRVKREEEEGGGDDGENKEEEAGGDDGYGSDKEDEDGWGEGDWGEGKDFGEEENKEIECEEENNKKAEKEWKKNGGGNGGGNKNIFAISQNVKKGKGSIMLVNKNRRKR</sequence>
<reference evidence="3" key="1">
    <citation type="submission" date="2022-11" db="UniProtKB">
        <authorList>
            <consortium name="WormBaseParasite"/>
        </authorList>
    </citation>
    <scope>IDENTIFICATION</scope>
</reference>
<feature type="compositionally biased region" description="Basic and acidic residues" evidence="1">
    <location>
        <begin position="13"/>
        <end position="33"/>
    </location>
</feature>
<feature type="compositionally biased region" description="Acidic residues" evidence="1">
    <location>
        <begin position="34"/>
        <end position="50"/>
    </location>
</feature>
<accession>A0A915LWT6</accession>
<evidence type="ECO:0000313" key="3">
    <source>
        <dbReference type="WBParaSite" id="scaffold212_cov196.g496"/>
    </source>
</evidence>
<name>A0A915LWT6_MELJA</name>
<feature type="compositionally biased region" description="Polar residues" evidence="1">
    <location>
        <begin position="1"/>
        <end position="12"/>
    </location>
</feature>
<feature type="compositionally biased region" description="Basic and acidic residues" evidence="1">
    <location>
        <begin position="88"/>
        <end position="99"/>
    </location>
</feature>